<feature type="non-terminal residue" evidence="2">
    <location>
        <position position="1"/>
    </location>
</feature>
<dbReference type="AlphaFoldDB" id="A0A392V2A4"/>
<protein>
    <submittedName>
        <fullName evidence="2">Uncharacterized protein</fullName>
    </submittedName>
</protein>
<keyword evidence="3" id="KW-1185">Reference proteome</keyword>
<comment type="caution">
    <text evidence="2">The sequence shown here is derived from an EMBL/GenBank/DDBJ whole genome shotgun (WGS) entry which is preliminary data.</text>
</comment>
<proteinExistence type="predicted"/>
<accession>A0A392V2A4</accession>
<evidence type="ECO:0000256" key="1">
    <source>
        <dbReference type="SAM" id="MobiDB-lite"/>
    </source>
</evidence>
<dbReference type="EMBL" id="LXQA011043277">
    <property type="protein sequence ID" value="MCI82434.1"/>
    <property type="molecule type" value="Genomic_DNA"/>
</dbReference>
<name>A0A392V2A4_9FABA</name>
<feature type="region of interest" description="Disordered" evidence="1">
    <location>
        <begin position="1"/>
        <end position="20"/>
    </location>
</feature>
<evidence type="ECO:0000313" key="3">
    <source>
        <dbReference type="Proteomes" id="UP000265520"/>
    </source>
</evidence>
<reference evidence="2 3" key="1">
    <citation type="journal article" date="2018" name="Front. Plant Sci.">
        <title>Red Clover (Trifolium pratense) and Zigzag Clover (T. medium) - A Picture of Genomic Similarities and Differences.</title>
        <authorList>
            <person name="Dluhosova J."/>
            <person name="Istvanek J."/>
            <person name="Nedelnik J."/>
            <person name="Repkova J."/>
        </authorList>
    </citation>
    <scope>NUCLEOTIDE SEQUENCE [LARGE SCALE GENOMIC DNA]</scope>
    <source>
        <strain evidence="3">cv. 10/8</strain>
        <tissue evidence="2">Leaf</tissue>
    </source>
</reference>
<organism evidence="2 3">
    <name type="scientific">Trifolium medium</name>
    <dbReference type="NCBI Taxonomy" id="97028"/>
    <lineage>
        <taxon>Eukaryota</taxon>
        <taxon>Viridiplantae</taxon>
        <taxon>Streptophyta</taxon>
        <taxon>Embryophyta</taxon>
        <taxon>Tracheophyta</taxon>
        <taxon>Spermatophyta</taxon>
        <taxon>Magnoliopsida</taxon>
        <taxon>eudicotyledons</taxon>
        <taxon>Gunneridae</taxon>
        <taxon>Pentapetalae</taxon>
        <taxon>rosids</taxon>
        <taxon>fabids</taxon>
        <taxon>Fabales</taxon>
        <taxon>Fabaceae</taxon>
        <taxon>Papilionoideae</taxon>
        <taxon>50 kb inversion clade</taxon>
        <taxon>NPAAA clade</taxon>
        <taxon>Hologalegina</taxon>
        <taxon>IRL clade</taxon>
        <taxon>Trifolieae</taxon>
        <taxon>Trifolium</taxon>
    </lineage>
</organism>
<sequence length="54" mass="6018">ETKESTSELKQSFRGSGPSELVNLQRQWCSEAVLSQGLRHFRRFTASASGDFIG</sequence>
<dbReference type="Proteomes" id="UP000265520">
    <property type="component" value="Unassembled WGS sequence"/>
</dbReference>
<evidence type="ECO:0000313" key="2">
    <source>
        <dbReference type="EMBL" id="MCI82434.1"/>
    </source>
</evidence>